<dbReference type="Proteomes" id="UP000299102">
    <property type="component" value="Unassembled WGS sequence"/>
</dbReference>
<accession>A0A4C1TII4</accession>
<organism evidence="1 2">
    <name type="scientific">Eumeta variegata</name>
    <name type="common">Bagworm moth</name>
    <name type="synonym">Eumeta japonica</name>
    <dbReference type="NCBI Taxonomy" id="151549"/>
    <lineage>
        <taxon>Eukaryota</taxon>
        <taxon>Metazoa</taxon>
        <taxon>Ecdysozoa</taxon>
        <taxon>Arthropoda</taxon>
        <taxon>Hexapoda</taxon>
        <taxon>Insecta</taxon>
        <taxon>Pterygota</taxon>
        <taxon>Neoptera</taxon>
        <taxon>Endopterygota</taxon>
        <taxon>Lepidoptera</taxon>
        <taxon>Glossata</taxon>
        <taxon>Ditrysia</taxon>
        <taxon>Tineoidea</taxon>
        <taxon>Psychidae</taxon>
        <taxon>Oiketicinae</taxon>
        <taxon>Eumeta</taxon>
    </lineage>
</organism>
<keyword evidence="2" id="KW-1185">Reference proteome</keyword>
<gene>
    <name evidence="1" type="ORF">EVAR_93151_1</name>
</gene>
<dbReference type="EMBL" id="BGZK01000055">
    <property type="protein sequence ID" value="GBP13198.1"/>
    <property type="molecule type" value="Genomic_DNA"/>
</dbReference>
<protein>
    <submittedName>
        <fullName evidence="1">Uncharacterized protein</fullName>
    </submittedName>
</protein>
<sequence length="117" mass="13239">MSLNESYFRRGQEKKSEIHVHVHETHRNTRASSSLANEVAHSHRACAFLTPAIVTCHSISLEVFRVYYFGAQDSARSRFCYIASRTDRQNDGALSVPSACARLVTDSKRNCHRLARS</sequence>
<comment type="caution">
    <text evidence="1">The sequence shown here is derived from an EMBL/GenBank/DDBJ whole genome shotgun (WGS) entry which is preliminary data.</text>
</comment>
<evidence type="ECO:0000313" key="2">
    <source>
        <dbReference type="Proteomes" id="UP000299102"/>
    </source>
</evidence>
<reference evidence="1 2" key="1">
    <citation type="journal article" date="2019" name="Commun. Biol.">
        <title>The bagworm genome reveals a unique fibroin gene that provides high tensile strength.</title>
        <authorList>
            <person name="Kono N."/>
            <person name="Nakamura H."/>
            <person name="Ohtoshi R."/>
            <person name="Tomita M."/>
            <person name="Numata K."/>
            <person name="Arakawa K."/>
        </authorList>
    </citation>
    <scope>NUCLEOTIDE SEQUENCE [LARGE SCALE GENOMIC DNA]</scope>
</reference>
<name>A0A4C1TII4_EUMVA</name>
<proteinExistence type="predicted"/>
<dbReference type="AlphaFoldDB" id="A0A4C1TII4"/>
<evidence type="ECO:0000313" key="1">
    <source>
        <dbReference type="EMBL" id="GBP13198.1"/>
    </source>
</evidence>